<feature type="domain" description="Protein NO VEIN C-terminal" evidence="1">
    <location>
        <begin position="134"/>
        <end position="215"/>
    </location>
</feature>
<organism evidence="2 3">
    <name type="scientific">Candidatus Falkowbacteria bacterium CG10_big_fil_rev_8_21_14_0_10_43_11</name>
    <dbReference type="NCBI Taxonomy" id="1974568"/>
    <lineage>
        <taxon>Bacteria</taxon>
        <taxon>Candidatus Falkowiibacteriota</taxon>
    </lineage>
</organism>
<dbReference type="Proteomes" id="UP000229335">
    <property type="component" value="Unassembled WGS sequence"/>
</dbReference>
<evidence type="ECO:0000259" key="1">
    <source>
        <dbReference type="Pfam" id="PF13020"/>
    </source>
</evidence>
<name>A0A2M6WN51_9BACT</name>
<evidence type="ECO:0000313" key="3">
    <source>
        <dbReference type="Proteomes" id="UP000229335"/>
    </source>
</evidence>
<dbReference type="Pfam" id="PF13020">
    <property type="entry name" value="NOV_C"/>
    <property type="match status" value="1"/>
</dbReference>
<dbReference type="EMBL" id="PFAS01000002">
    <property type="protein sequence ID" value="PIT94228.1"/>
    <property type="molecule type" value="Genomic_DNA"/>
</dbReference>
<evidence type="ECO:0000313" key="2">
    <source>
        <dbReference type="EMBL" id="PIT94228.1"/>
    </source>
</evidence>
<reference evidence="3" key="1">
    <citation type="submission" date="2017-09" db="EMBL/GenBank/DDBJ databases">
        <title>Depth-based differentiation of microbial function through sediment-hosted aquifers and enrichment of novel symbionts in the deep terrestrial subsurface.</title>
        <authorList>
            <person name="Probst A.J."/>
            <person name="Ladd B."/>
            <person name="Jarett J.K."/>
            <person name="Geller-Mcgrath D.E."/>
            <person name="Sieber C.M.K."/>
            <person name="Emerson J.B."/>
            <person name="Anantharaman K."/>
            <person name="Thomas B.C."/>
            <person name="Malmstrom R."/>
            <person name="Stieglmeier M."/>
            <person name="Klingl A."/>
            <person name="Woyke T."/>
            <person name="Ryan C.M."/>
            <person name="Banfield J.F."/>
        </authorList>
    </citation>
    <scope>NUCLEOTIDE SEQUENCE [LARGE SCALE GENOMIC DNA]</scope>
</reference>
<dbReference type="AlphaFoldDB" id="A0A2M6WN51"/>
<gene>
    <name evidence="2" type="ORF">COU00_00120</name>
</gene>
<protein>
    <recommendedName>
        <fullName evidence="1">Protein NO VEIN C-terminal domain-containing protein</fullName>
    </recommendedName>
</protein>
<sequence>MQRSLQKAMLIGMYLSKFDKVGLMRLGFENFSEAFNVIGLAINTKPLSIRNYRDEFDPIFPNERKGWHKRPMFRTRKEMLGKYQNLDLEEFTGIIKQVIYKNPDIDLIEDRIEEQEKQSTFAKRLLTGQAAEQYFRDNYKSVSVFATGTIEDTTKYGCGFDFKLNFGENFFAVEVKGLEKDKGGIGLTNKEYQTATYLRENYFIFLVKNFIETPNHRIFRNPAFADELEFTKQEKIIKQISWNTVIV</sequence>
<proteinExistence type="predicted"/>
<accession>A0A2M6WN51</accession>
<comment type="caution">
    <text evidence="2">The sequence shown here is derived from an EMBL/GenBank/DDBJ whole genome shotgun (WGS) entry which is preliminary data.</text>
</comment>
<dbReference type="InterPro" id="IPR024975">
    <property type="entry name" value="NOV_C"/>
</dbReference>